<dbReference type="GeneID" id="31011819"/>
<accession>A0A1J9RSA4</accession>
<dbReference type="InterPro" id="IPR015943">
    <property type="entry name" value="WD40/YVTN_repeat-like_dom_sf"/>
</dbReference>
<dbReference type="RefSeq" id="XP_020131695.1">
    <property type="nucleotide sequence ID" value="XM_020271560.1"/>
</dbReference>
<dbReference type="SUPFAM" id="SSF50978">
    <property type="entry name" value="WD40 repeat-like"/>
    <property type="match status" value="1"/>
</dbReference>
<dbReference type="InterPro" id="IPR036322">
    <property type="entry name" value="WD40_repeat_dom_sf"/>
</dbReference>
<dbReference type="OrthoDB" id="1932312at2759"/>
<protein>
    <submittedName>
        <fullName evidence="1">Wd40 repeat-like protein</fullName>
    </submittedName>
</protein>
<dbReference type="Proteomes" id="UP000183809">
    <property type="component" value="Unassembled WGS sequence"/>
</dbReference>
<keyword evidence="2" id="KW-1185">Reference proteome</keyword>
<dbReference type="SMART" id="SM00320">
    <property type="entry name" value="WD40"/>
    <property type="match status" value="2"/>
</dbReference>
<dbReference type="Gene3D" id="2.130.10.10">
    <property type="entry name" value="YVTN repeat-like/Quinoprotein amine dehydrogenase"/>
    <property type="match status" value="2"/>
</dbReference>
<name>A0A1J9RSA4_9PEZI</name>
<gene>
    <name evidence="1" type="ORF">BKCO1_1700010</name>
</gene>
<dbReference type="PROSITE" id="PS50896">
    <property type="entry name" value="LISH"/>
    <property type="match status" value="1"/>
</dbReference>
<dbReference type="AlphaFoldDB" id="A0A1J9RSA4"/>
<dbReference type="EMBL" id="MNUE01000017">
    <property type="protein sequence ID" value="OJD35435.1"/>
    <property type="molecule type" value="Genomic_DNA"/>
</dbReference>
<sequence>MPVSQPAVLVARFLRGNNYSNTLAAFLEEANLPPDAGTLSKGDLTIEQVLREKETFDLTANFERLGVEDADKGWRSPAPSTATELTILPTASNILNTSVELLAVSDDTLEPFVLSTTADRRLHMVSVCEDSFKLERSISKAQDSPILSYSVLGQSHLLMTSMSGKTVLYDCRSDAVVSERRDHSKYAVTVTSHAQSGGTWVATAGWDAKVFLYFIEGTTDGPPHLRAPVATLTLPSNPEALLFIEHPETTEPLLVLTRKDSTFLYYYALPDSAADVANGPCKLQLLGTQNLAPTSNAWIAFTPSSIALCPTDSSVAAVATSAVPHMKLIILRLLVPPAAGIESGLEDTGSAPAAPATNTSQNPFVSLTQATQARAALATQERELAAILVQCNTLAPQTAYSTPALSWRPDGSGVWVNGDDGIVRGVEASTGKVVASLSGHEAASKVRCVWAGKVGRADQSGEEWVLSGGFDQRLIVWRIPSAGAGSS</sequence>
<evidence type="ECO:0000313" key="2">
    <source>
        <dbReference type="Proteomes" id="UP000183809"/>
    </source>
</evidence>
<evidence type="ECO:0000313" key="1">
    <source>
        <dbReference type="EMBL" id="OJD35435.1"/>
    </source>
</evidence>
<organism evidence="1 2">
    <name type="scientific">Diplodia corticola</name>
    <dbReference type="NCBI Taxonomy" id="236234"/>
    <lineage>
        <taxon>Eukaryota</taxon>
        <taxon>Fungi</taxon>
        <taxon>Dikarya</taxon>
        <taxon>Ascomycota</taxon>
        <taxon>Pezizomycotina</taxon>
        <taxon>Dothideomycetes</taxon>
        <taxon>Dothideomycetes incertae sedis</taxon>
        <taxon>Botryosphaeriales</taxon>
        <taxon>Botryosphaeriaceae</taxon>
        <taxon>Diplodia</taxon>
    </lineage>
</organism>
<proteinExistence type="predicted"/>
<dbReference type="STRING" id="236234.A0A1J9RSA4"/>
<dbReference type="InterPro" id="IPR001680">
    <property type="entry name" value="WD40_rpt"/>
</dbReference>
<reference evidence="1 2" key="1">
    <citation type="submission" date="2016-10" db="EMBL/GenBank/DDBJ databases">
        <title>Proteomics and genomics reveal pathogen-plant mechanisms compatible with a hemibiotrophic lifestyle of Diplodia corticola.</title>
        <authorList>
            <person name="Fernandes I."/>
            <person name="De Jonge R."/>
            <person name="Van De Peer Y."/>
            <person name="Devreese B."/>
            <person name="Alves A."/>
            <person name="Esteves A.C."/>
        </authorList>
    </citation>
    <scope>NUCLEOTIDE SEQUENCE [LARGE SCALE GENOMIC DNA]</scope>
    <source>
        <strain evidence="1 2">CBS 112549</strain>
    </source>
</reference>
<dbReference type="InterPro" id="IPR006594">
    <property type="entry name" value="LisH"/>
</dbReference>
<comment type="caution">
    <text evidence="1">The sequence shown here is derived from an EMBL/GenBank/DDBJ whole genome shotgun (WGS) entry which is preliminary data.</text>
</comment>